<dbReference type="InterPro" id="IPR009051">
    <property type="entry name" value="Helical_ferredxn"/>
</dbReference>
<keyword evidence="2" id="KW-0479">Metal-binding</keyword>
<keyword evidence="3" id="KW-0560">Oxidoreductase</keyword>
<protein>
    <submittedName>
        <fullName evidence="8">NAD(P)-dependent oxidoreductase</fullName>
    </submittedName>
</protein>
<dbReference type="EMBL" id="CP137852">
    <property type="protein sequence ID" value="WPB87464.1"/>
    <property type="molecule type" value="Genomic_DNA"/>
</dbReference>
<dbReference type="SUPFAM" id="SSF51971">
    <property type="entry name" value="Nucleotide-binding domain"/>
    <property type="match status" value="1"/>
</dbReference>
<organism evidence="8 9">
    <name type="scientific">Sediminicoccus rosea</name>
    <dbReference type="NCBI Taxonomy" id="1225128"/>
    <lineage>
        <taxon>Bacteria</taxon>
        <taxon>Pseudomonadati</taxon>
        <taxon>Pseudomonadota</taxon>
        <taxon>Alphaproteobacteria</taxon>
        <taxon>Acetobacterales</taxon>
        <taxon>Roseomonadaceae</taxon>
        <taxon>Sediminicoccus</taxon>
    </lineage>
</organism>
<reference evidence="8 9" key="1">
    <citation type="submission" date="2023-11" db="EMBL/GenBank/DDBJ databases">
        <title>Arctic aerobic anoxygenic photoheterotroph Sediminicoccus rosea KRV36 adapts its photosynthesis to long days of polar summer.</title>
        <authorList>
            <person name="Tomasch J."/>
            <person name="Kopejtka K."/>
            <person name="Bily T."/>
            <person name="Gardiner A.T."/>
            <person name="Gardian Z."/>
            <person name="Shivaramu S."/>
            <person name="Koblizek M."/>
            <person name="Engelhardt F."/>
            <person name="Kaftan D."/>
        </authorList>
    </citation>
    <scope>NUCLEOTIDE SEQUENCE [LARGE SCALE GENOMIC DNA]</scope>
    <source>
        <strain evidence="8 9">R-30</strain>
    </source>
</reference>
<dbReference type="PANTHER" id="PTHR42783">
    <property type="entry name" value="GLUTAMATE SYNTHASE [NADPH] SMALL CHAIN"/>
    <property type="match status" value="1"/>
</dbReference>
<dbReference type="InterPro" id="IPR006006">
    <property type="entry name" value="GltD-like"/>
</dbReference>
<proteinExistence type="predicted"/>
<keyword evidence="4" id="KW-0408">Iron</keyword>
<dbReference type="Pfam" id="PF07992">
    <property type="entry name" value="Pyr_redox_2"/>
    <property type="match status" value="1"/>
</dbReference>
<evidence type="ECO:0000256" key="5">
    <source>
        <dbReference type="ARBA" id="ARBA00023014"/>
    </source>
</evidence>
<sequence length="478" mass="52272">MAERMLQFVRLQQQTPEKRAATARREDFNEIYARFAPEKAAEQASRCSQCGVPFCQVHCPLQNNIPDWLKLTAEGRMEEAYEVASATNTFPEICGRVCPQDRLCEGNCVIEKGFDSVTIGSVEKYIVDTAWENGWIKPPTPTRELPWSVGIIGAGPAGLAAAERLRVRGFQVHVYDRYDRVGGLMIYGIPNFKLEKDVVLRRWEQYAAGGIQFHLNVAVGQDITLEQLRERHDAVFIATGVYKARDVELPGSDLNGVVPALDYLTASNRKGLGDAVPEFDDGRLNAAGKDVVVIGGGDTAMDCVRTAIRQGAKSVSCLYRRDKANMPGSMREVNNAEEEGVQFLWLSAPEAFLGAKDVTGVRAVKMHLGLPDATGRQQVEPIEGSHFVQPASLVIKALGFDPEDLPTAFNEPALPVSRWGTLKVDHKTMMTSLPGVFAGGDIVRGASLVVWGIRDGRDAAAQIEAYVKAKAKLAEAAE</sequence>
<evidence type="ECO:0000256" key="3">
    <source>
        <dbReference type="ARBA" id="ARBA00023002"/>
    </source>
</evidence>
<dbReference type="NCBIfam" id="TIGR01318">
    <property type="entry name" value="gltD_gamma_fam"/>
    <property type="match status" value="1"/>
</dbReference>
<feature type="domain" description="FAD/NAD(P)-binding" evidence="6">
    <location>
        <begin position="149"/>
        <end position="451"/>
    </location>
</feature>
<dbReference type="Pfam" id="PF14691">
    <property type="entry name" value="Fer4_20"/>
    <property type="match status" value="1"/>
</dbReference>
<dbReference type="InterPro" id="IPR023753">
    <property type="entry name" value="FAD/NAD-binding_dom"/>
</dbReference>
<accession>A0ABZ0PP02</accession>
<evidence type="ECO:0000256" key="4">
    <source>
        <dbReference type="ARBA" id="ARBA00023004"/>
    </source>
</evidence>
<dbReference type="PANTHER" id="PTHR42783:SF3">
    <property type="entry name" value="GLUTAMATE SYNTHASE [NADPH] SMALL CHAIN-RELATED"/>
    <property type="match status" value="1"/>
</dbReference>
<evidence type="ECO:0000256" key="2">
    <source>
        <dbReference type="ARBA" id="ARBA00022723"/>
    </source>
</evidence>
<keyword evidence="9" id="KW-1185">Reference proteome</keyword>
<dbReference type="RefSeq" id="WP_318651416.1">
    <property type="nucleotide sequence ID" value="NZ_CP137852.1"/>
</dbReference>
<evidence type="ECO:0000313" key="8">
    <source>
        <dbReference type="EMBL" id="WPB87464.1"/>
    </source>
</evidence>
<evidence type="ECO:0000256" key="1">
    <source>
        <dbReference type="ARBA" id="ARBA00022485"/>
    </source>
</evidence>
<evidence type="ECO:0000313" key="9">
    <source>
        <dbReference type="Proteomes" id="UP001305521"/>
    </source>
</evidence>
<evidence type="ECO:0000259" key="6">
    <source>
        <dbReference type="Pfam" id="PF07992"/>
    </source>
</evidence>
<dbReference type="InterPro" id="IPR036188">
    <property type="entry name" value="FAD/NAD-bd_sf"/>
</dbReference>
<name>A0ABZ0PP02_9PROT</name>
<dbReference type="InterPro" id="IPR028261">
    <property type="entry name" value="DPD_II"/>
</dbReference>
<keyword evidence="5" id="KW-0411">Iron-sulfur</keyword>
<dbReference type="Gene3D" id="3.50.50.60">
    <property type="entry name" value="FAD/NAD(P)-binding domain"/>
    <property type="match status" value="3"/>
</dbReference>
<dbReference type="Proteomes" id="UP001305521">
    <property type="component" value="Chromosome"/>
</dbReference>
<feature type="domain" description="Dihydroprymidine dehydrogenase" evidence="7">
    <location>
        <begin position="24"/>
        <end position="134"/>
    </location>
</feature>
<evidence type="ECO:0000259" key="7">
    <source>
        <dbReference type="Pfam" id="PF14691"/>
    </source>
</evidence>
<gene>
    <name evidence="8" type="ORF">R9Z33_11420</name>
</gene>
<dbReference type="PRINTS" id="PR00419">
    <property type="entry name" value="ADXRDTASE"/>
</dbReference>
<keyword evidence="1" id="KW-0004">4Fe-4S</keyword>
<dbReference type="SUPFAM" id="SSF46548">
    <property type="entry name" value="alpha-helical ferredoxin"/>
    <property type="match status" value="1"/>
</dbReference>
<dbReference type="Gene3D" id="1.10.1060.10">
    <property type="entry name" value="Alpha-helical ferredoxin"/>
    <property type="match status" value="1"/>
</dbReference>